<dbReference type="Gene3D" id="1.10.10.1100">
    <property type="entry name" value="BFD-like [2Fe-2S]-binding domain"/>
    <property type="match status" value="1"/>
</dbReference>
<dbReference type="AlphaFoldDB" id="A0AAW4WYK5"/>
<dbReference type="Gene3D" id="3.30.9.10">
    <property type="entry name" value="D-Amino Acid Oxidase, subunit A, domain 2"/>
    <property type="match status" value="1"/>
</dbReference>
<dbReference type="InterPro" id="IPR007419">
    <property type="entry name" value="BFD-like_2Fe2S-bd_dom"/>
</dbReference>
<dbReference type="Proteomes" id="UP001199296">
    <property type="component" value="Unassembled WGS sequence"/>
</dbReference>
<evidence type="ECO:0000313" key="4">
    <source>
        <dbReference type="Proteomes" id="UP001199296"/>
    </source>
</evidence>
<dbReference type="Pfam" id="PF04324">
    <property type="entry name" value="Fer2_BFD"/>
    <property type="match status" value="1"/>
</dbReference>
<dbReference type="InterPro" id="IPR041854">
    <property type="entry name" value="BFD-like_2Fe2S-bd_dom_sf"/>
</dbReference>
<dbReference type="Gene3D" id="3.50.50.60">
    <property type="entry name" value="FAD/NAD(P)-binding domain"/>
    <property type="match status" value="1"/>
</dbReference>
<dbReference type="CDD" id="cd19946">
    <property type="entry name" value="GlpA-like_Fer2_BFD-like"/>
    <property type="match status" value="1"/>
</dbReference>
<feature type="domain" description="BFD-like [2Fe-2S]-binding" evidence="2">
    <location>
        <begin position="401"/>
        <end position="454"/>
    </location>
</feature>
<dbReference type="RefSeq" id="WP_229343430.1">
    <property type="nucleotide sequence ID" value="NZ_JAJFAT010000001.1"/>
</dbReference>
<evidence type="ECO:0000259" key="1">
    <source>
        <dbReference type="Pfam" id="PF01266"/>
    </source>
</evidence>
<comment type="caution">
    <text evidence="3">The sequence shown here is derived from an EMBL/GenBank/DDBJ whole genome shotgun (WGS) entry which is preliminary data.</text>
</comment>
<dbReference type="InterPro" id="IPR036188">
    <property type="entry name" value="FAD/NAD-bd_sf"/>
</dbReference>
<sequence>MKEHYDIVIIGAGAIGSAIARELSRYKLDVLLIEKNVEIGGEATTSNSAIIHTGYDAKPGTLESKLVVGANPMYDQLCEELDVPFKKVGAILAAVTEEELKTLTQIIKKSYQNGVYDIEYLSGKEIKRRENDLSDDVKGGIYIPRESIIDPFILNIAYAENAYTNEVDISLSTKVTDIKTKKNKIKSVITNKGEINCDYVVNAAGVYCDEIAEMVDLCDFKEHPRKGEFFILDKNVSYQLNHIILPVPTKLTKGKLITPTIHGNLLLGPTAEDIEDKRDKSTTKSGLESIIEDVKKRVPKVEAKDSIKQYAGLRPTRTPEGYHIESYDLKGYIGLSGIRSTGLTSSPAVAKYVVDLLNQEGVELVFDPDFDPKREGIKKFSQLSWSEKEELKQKDSKYGQLICRCEEVTEAEIVAAINRPLGATTLDGIKRRVRPGAGRCQGGFCKPRVLKIISRELDIPVSEILKKEKGSKVISRSKI</sequence>
<feature type="domain" description="FAD dependent oxidoreductase" evidence="1">
    <location>
        <begin position="6"/>
        <end position="356"/>
    </location>
</feature>
<organism evidence="3 4">
    <name type="scientific">Halanaerobium polyolivorans</name>
    <dbReference type="NCBI Taxonomy" id="2886943"/>
    <lineage>
        <taxon>Bacteria</taxon>
        <taxon>Bacillati</taxon>
        <taxon>Bacillota</taxon>
        <taxon>Clostridia</taxon>
        <taxon>Halanaerobiales</taxon>
        <taxon>Halanaerobiaceae</taxon>
        <taxon>Halanaerobium</taxon>
    </lineage>
</organism>
<dbReference type="InterPro" id="IPR006076">
    <property type="entry name" value="FAD-dep_OxRdtase"/>
</dbReference>
<gene>
    <name evidence="3" type="ORF">LJ207_01545</name>
</gene>
<dbReference type="SUPFAM" id="SSF54373">
    <property type="entry name" value="FAD-linked reductases, C-terminal domain"/>
    <property type="match status" value="1"/>
</dbReference>
<evidence type="ECO:0000259" key="2">
    <source>
        <dbReference type="Pfam" id="PF04324"/>
    </source>
</evidence>
<dbReference type="EMBL" id="JAJFAT010000001">
    <property type="protein sequence ID" value="MCC3144007.1"/>
    <property type="molecule type" value="Genomic_DNA"/>
</dbReference>
<evidence type="ECO:0000313" key="3">
    <source>
        <dbReference type="EMBL" id="MCC3144007.1"/>
    </source>
</evidence>
<name>A0AAW4WYK5_9FIRM</name>
<proteinExistence type="predicted"/>
<protein>
    <submittedName>
        <fullName evidence="3">NAD(P)/FAD-dependent oxidoreductase</fullName>
    </submittedName>
</protein>
<dbReference type="SUPFAM" id="SSF51905">
    <property type="entry name" value="FAD/NAD(P)-binding domain"/>
    <property type="match status" value="1"/>
</dbReference>
<dbReference type="PANTHER" id="PTHR42720:SF1">
    <property type="entry name" value="GLYCEROL 3-PHOSPHATE OXIDASE"/>
    <property type="match status" value="1"/>
</dbReference>
<dbReference type="InterPro" id="IPR052745">
    <property type="entry name" value="G3P_Oxidase/Oxidoreductase"/>
</dbReference>
<keyword evidence="4" id="KW-1185">Reference proteome</keyword>
<dbReference type="Pfam" id="PF01266">
    <property type="entry name" value="DAO"/>
    <property type="match status" value="1"/>
</dbReference>
<accession>A0AAW4WYK5</accession>
<reference evidence="3 4" key="1">
    <citation type="submission" date="2021-10" db="EMBL/GenBank/DDBJ databases">
        <authorList>
            <person name="Grouzdev D.S."/>
            <person name="Pantiukh K.S."/>
            <person name="Krutkina M.S."/>
        </authorList>
    </citation>
    <scope>NUCLEOTIDE SEQUENCE [LARGE SCALE GENOMIC DNA]</scope>
    <source>
        <strain evidence="3 4">Z-7514</strain>
    </source>
</reference>
<dbReference type="PANTHER" id="PTHR42720">
    <property type="entry name" value="GLYCEROL-3-PHOSPHATE DEHYDROGENASE"/>
    <property type="match status" value="1"/>
</dbReference>